<evidence type="ECO:0000313" key="3">
    <source>
        <dbReference type="Proteomes" id="UP001202328"/>
    </source>
</evidence>
<reference evidence="2" key="1">
    <citation type="submission" date="2022-04" db="EMBL/GenBank/DDBJ databases">
        <title>A functionally conserved STORR gene fusion in Papaver species that diverged 16.8 million years ago.</title>
        <authorList>
            <person name="Catania T."/>
        </authorList>
    </citation>
    <scope>NUCLEOTIDE SEQUENCE</scope>
    <source>
        <strain evidence="2">S-188037</strain>
    </source>
</reference>
<keyword evidence="1" id="KW-0812">Transmembrane</keyword>
<evidence type="ECO:0000256" key="1">
    <source>
        <dbReference type="SAM" id="Phobius"/>
    </source>
</evidence>
<evidence type="ECO:0000313" key="2">
    <source>
        <dbReference type="EMBL" id="KAI3955500.1"/>
    </source>
</evidence>
<keyword evidence="1" id="KW-1133">Transmembrane helix</keyword>
<keyword evidence="3" id="KW-1185">Reference proteome</keyword>
<dbReference type="AlphaFoldDB" id="A0AAD4TGK9"/>
<proteinExistence type="predicted"/>
<keyword evidence="1" id="KW-0472">Membrane</keyword>
<comment type="caution">
    <text evidence="2">The sequence shown here is derived from an EMBL/GenBank/DDBJ whole genome shotgun (WGS) entry which is preliminary data.</text>
</comment>
<protein>
    <submittedName>
        <fullName evidence="2">Uncharacterized protein</fullName>
    </submittedName>
</protein>
<sequence length="148" mass="17061">MPQPLIVVNRWVKHLQDSYAAAENLNIKGSSLVQTSTGFQQPNVIGNLELLQGLSRKDKIILSHDRFCMLWLPAFYILEITNFGYFKYNPFLVGNFPFRFQISRATTMSTGAVETCRSMQTQRRRLICLHLEVTVIVKGIYVILMYNI</sequence>
<dbReference type="Proteomes" id="UP001202328">
    <property type="component" value="Unassembled WGS sequence"/>
</dbReference>
<feature type="transmembrane region" description="Helical" evidence="1">
    <location>
        <begin position="127"/>
        <end position="146"/>
    </location>
</feature>
<dbReference type="EMBL" id="JAJJMB010001750">
    <property type="protein sequence ID" value="KAI3955500.1"/>
    <property type="molecule type" value="Genomic_DNA"/>
</dbReference>
<organism evidence="2 3">
    <name type="scientific">Papaver atlanticum</name>
    <dbReference type="NCBI Taxonomy" id="357466"/>
    <lineage>
        <taxon>Eukaryota</taxon>
        <taxon>Viridiplantae</taxon>
        <taxon>Streptophyta</taxon>
        <taxon>Embryophyta</taxon>
        <taxon>Tracheophyta</taxon>
        <taxon>Spermatophyta</taxon>
        <taxon>Magnoliopsida</taxon>
        <taxon>Ranunculales</taxon>
        <taxon>Papaveraceae</taxon>
        <taxon>Papaveroideae</taxon>
        <taxon>Papaver</taxon>
    </lineage>
</organism>
<accession>A0AAD4TGK9</accession>
<gene>
    <name evidence="2" type="ORF">MKW98_028445</name>
</gene>
<name>A0AAD4TGK9_9MAGN</name>